<keyword evidence="1" id="KW-0472">Membrane</keyword>
<feature type="transmembrane region" description="Helical" evidence="1">
    <location>
        <begin position="40"/>
        <end position="63"/>
    </location>
</feature>
<name>A0AAE0Y0Y8_9GAST</name>
<sequence length="99" mass="11230">MFLPEPAIVHLNQSAKHGGSLARPISGLTRRHLLSLLQHLWTLGLTVFTLVCRIVQAATMVLFDYYAIVKLRRCLMWVMFPRFLQSGGKTKPATSQCNY</sequence>
<keyword evidence="1" id="KW-0812">Transmembrane</keyword>
<evidence type="ECO:0000313" key="3">
    <source>
        <dbReference type="Proteomes" id="UP001283361"/>
    </source>
</evidence>
<keyword evidence="3" id="KW-1185">Reference proteome</keyword>
<dbReference type="AlphaFoldDB" id="A0AAE0Y0Y8"/>
<dbReference type="EMBL" id="JAWDGP010007240">
    <property type="protein sequence ID" value="KAK3727470.1"/>
    <property type="molecule type" value="Genomic_DNA"/>
</dbReference>
<evidence type="ECO:0000256" key="1">
    <source>
        <dbReference type="SAM" id="Phobius"/>
    </source>
</evidence>
<gene>
    <name evidence="2" type="ORF">RRG08_058886</name>
</gene>
<reference evidence="2" key="1">
    <citation type="journal article" date="2023" name="G3 (Bethesda)">
        <title>A reference genome for the long-term kleptoplast-retaining sea slug Elysia crispata morphotype clarki.</title>
        <authorList>
            <person name="Eastman K.E."/>
            <person name="Pendleton A.L."/>
            <person name="Shaikh M.A."/>
            <person name="Suttiyut T."/>
            <person name="Ogas R."/>
            <person name="Tomko P."/>
            <person name="Gavelis G."/>
            <person name="Widhalm J.R."/>
            <person name="Wisecaver J.H."/>
        </authorList>
    </citation>
    <scope>NUCLEOTIDE SEQUENCE</scope>
    <source>
        <strain evidence="2">ECLA1</strain>
    </source>
</reference>
<keyword evidence="1" id="KW-1133">Transmembrane helix</keyword>
<organism evidence="2 3">
    <name type="scientific">Elysia crispata</name>
    <name type="common">lettuce slug</name>
    <dbReference type="NCBI Taxonomy" id="231223"/>
    <lineage>
        <taxon>Eukaryota</taxon>
        <taxon>Metazoa</taxon>
        <taxon>Spiralia</taxon>
        <taxon>Lophotrochozoa</taxon>
        <taxon>Mollusca</taxon>
        <taxon>Gastropoda</taxon>
        <taxon>Heterobranchia</taxon>
        <taxon>Euthyneura</taxon>
        <taxon>Panpulmonata</taxon>
        <taxon>Sacoglossa</taxon>
        <taxon>Placobranchoidea</taxon>
        <taxon>Plakobranchidae</taxon>
        <taxon>Elysia</taxon>
    </lineage>
</organism>
<protein>
    <submittedName>
        <fullName evidence="2">Uncharacterized protein</fullName>
    </submittedName>
</protein>
<dbReference type="Proteomes" id="UP001283361">
    <property type="component" value="Unassembled WGS sequence"/>
</dbReference>
<evidence type="ECO:0000313" key="2">
    <source>
        <dbReference type="EMBL" id="KAK3727470.1"/>
    </source>
</evidence>
<accession>A0AAE0Y0Y8</accession>
<proteinExistence type="predicted"/>
<comment type="caution">
    <text evidence="2">The sequence shown here is derived from an EMBL/GenBank/DDBJ whole genome shotgun (WGS) entry which is preliminary data.</text>
</comment>